<keyword evidence="1" id="KW-0732">Signal</keyword>
<proteinExistence type="predicted"/>
<protein>
    <submittedName>
        <fullName evidence="4">Ig domain protein</fullName>
    </submittedName>
</protein>
<dbReference type="OrthoDB" id="2077894at2"/>
<dbReference type="Pfam" id="PF00395">
    <property type="entry name" value="SLH"/>
    <property type="match status" value="1"/>
</dbReference>
<dbReference type="EMBL" id="CP000568">
    <property type="protein sequence ID" value="ABN53550.1"/>
    <property type="molecule type" value="Genomic_DNA"/>
</dbReference>
<dbReference type="HOGENOM" id="CLU_290820_0_0_9"/>
<dbReference type="eggNOG" id="COG0544">
    <property type="taxonomic scope" value="Bacteria"/>
</dbReference>
<dbReference type="PROSITE" id="PS51272">
    <property type="entry name" value="SLH"/>
    <property type="match status" value="1"/>
</dbReference>
<evidence type="ECO:0000256" key="2">
    <source>
        <dbReference type="ARBA" id="ARBA00022737"/>
    </source>
</evidence>
<evidence type="ECO:0000313" key="5">
    <source>
        <dbReference type="Proteomes" id="UP000002145"/>
    </source>
</evidence>
<organism evidence="4 5">
    <name type="scientific">Acetivibrio thermocellus (strain ATCC 27405 / DSM 1237 / JCM 9322 / NBRC 103400 / NCIMB 10682 / NRRL B-4536 / VPI 7372)</name>
    <name type="common">Clostridium thermocellum</name>
    <dbReference type="NCBI Taxonomy" id="203119"/>
    <lineage>
        <taxon>Bacteria</taxon>
        <taxon>Bacillati</taxon>
        <taxon>Bacillota</taxon>
        <taxon>Clostridia</taxon>
        <taxon>Eubacteriales</taxon>
        <taxon>Oscillospiraceae</taxon>
        <taxon>Acetivibrio</taxon>
    </lineage>
</organism>
<dbReference type="InterPro" id="IPR014755">
    <property type="entry name" value="Cu-Rt/internalin_Ig-like"/>
</dbReference>
<dbReference type="InterPro" id="IPR032812">
    <property type="entry name" value="SbsA_Ig"/>
</dbReference>
<dbReference type="Gene3D" id="2.60.40.1220">
    <property type="match status" value="5"/>
</dbReference>
<dbReference type="Pfam" id="PF07532">
    <property type="entry name" value="Big_4"/>
    <property type="match status" value="1"/>
</dbReference>
<dbReference type="InterPro" id="IPR001119">
    <property type="entry name" value="SLH_dom"/>
</dbReference>
<reference evidence="4 5" key="2">
    <citation type="journal article" date="2013" name="Biotechnol. Biofuels">
        <title>Global transcriptome analysis of Clostridium thermocellum ATCC 27405 during growth on dilute acid pretreated Populus and switchgrass.</title>
        <authorList>
            <person name="Wilson C.M."/>
            <person name="Rodriguez M.Jr."/>
            <person name="Johnson C.M."/>
            <person name="Martin S.L."/>
            <person name="Chu T.M."/>
            <person name="Wolfinger R.D."/>
            <person name="Hauser L.J."/>
            <person name="Land M.L."/>
            <person name="Klingeman D.M."/>
            <person name="Syed M.H."/>
            <person name="Ragauskas A.J."/>
            <person name="Tschaplinski T.J."/>
            <person name="Mielenz J.R."/>
            <person name="Brown S.D."/>
        </authorList>
    </citation>
    <scope>NUCLEOTIDE SEQUENCE [LARGE SCALE GENOMIC DNA]</scope>
    <source>
        <strain evidence="5">ATCC 27405 / DSM 1237 / JCM 9322 / NBRC 103400 / NCIMB 10682 / NRRL B-4536 / VPI 7372</strain>
    </source>
</reference>
<dbReference type="InterPro" id="IPR011081">
    <property type="entry name" value="Big_4"/>
</dbReference>
<keyword evidence="2" id="KW-0677">Repeat</keyword>
<dbReference type="STRING" id="203119.Cthe_2348"/>
<reference evidence="5" key="1">
    <citation type="submission" date="2007-02" db="EMBL/GenBank/DDBJ databases">
        <title>Complete sequence of Clostridium thermocellum ATCC 27405.</title>
        <authorList>
            <consortium name="US DOE Joint Genome Institute"/>
            <person name="Copeland A."/>
            <person name="Lucas S."/>
            <person name="Lapidus A."/>
            <person name="Barry K."/>
            <person name="Detter J.C."/>
            <person name="Glavina del Rio T."/>
            <person name="Hammon N."/>
            <person name="Israni S."/>
            <person name="Dalin E."/>
            <person name="Tice H."/>
            <person name="Pitluck S."/>
            <person name="Chertkov O."/>
            <person name="Brettin T."/>
            <person name="Bruce D."/>
            <person name="Han C."/>
            <person name="Tapia R."/>
            <person name="Gilna P."/>
            <person name="Schmutz J."/>
            <person name="Larimer F."/>
            <person name="Land M."/>
            <person name="Hauser L."/>
            <person name="Kyrpides N."/>
            <person name="Mikhailova N."/>
            <person name="Wu J.H.D."/>
            <person name="Newcomb M."/>
            <person name="Richardson P."/>
        </authorList>
    </citation>
    <scope>NUCLEOTIDE SEQUENCE [LARGE SCALE GENOMIC DNA]</scope>
    <source>
        <strain evidence="5">ATCC 27405 / DSM 1237 / JCM 9322 / NBRC 103400 / NCIMB 10682 / NRRL B-4536 / VPI 7372</strain>
    </source>
</reference>
<feature type="domain" description="SLH" evidence="3">
    <location>
        <begin position="92"/>
        <end position="155"/>
    </location>
</feature>
<sequence>MKNLKKVLAVLVVISVISTLLVPAFADSFSYEKEAEILYRLGLYKGTSETEYVPNLEGKLDRQTGVVMLLRLFGQEDDALEIPMDEAAQTLAAKFKDAADIADWAQRQVAYAVEKGYVKGYPDGTFLPNADLNGLAFCSLILQQLGYDGDFVFDEAAYKLQEFGGLTAEQAEAFNNKNGINRDSMVGIAFSALQAVYKATGKTVIEVLVENGNVSKELAIELGVLLKAIKEVKALDAVKVQVGKEPVLPEEVEVVYEDDTTEKLAVEWPTVDTSEVGEQEIEGTIKGASGLAYREPKATLKVIVTPEELQVVDVKAPNLKEIVIEFNGEVASKADEKSSYSVEDNTIELVTVSEDKTTVTLTVAGAMTAEEEIEVTIKTATGLKEEVTKTVVPADYENPEAESIALIGPNSFEIKFSEPVQSSSDAEVLVNDGTYYVSEEKLSQDYRTLTVELGVSSLNEGTYKVKVKGYRDYAGNIMRTKTFDLEYVKDTTPPTAKVKEATQNKVVIEFNEPATRDGYSGDEAALTRDYFYQTYSSWKPTKVVASDNNKVYTLYFSEDQNDGGYPVYLLPVGNVTITILKEVDDDAVVDAWGNKLESDLKLTATVAADNEAPTVKSVTAEAEDKIVVVFSEDVNENQAKDKDNYVIKKDGKEIDTAISSITYDSNETKVTIVLDEKLSGGKYTIDIKGIKDTSVSENEMKAVTIEFEVTDKTAPTIEEVTFVDNYIYVRYSEAMSTKGNGSVLNKDNYKLVDDNDKKVEIKKIELFGSDKNKVRITVDSDVDLNVDYELTIANVEDEAGNAISAFDVKAKKLSEEQAPEVSEIRIISKTEIEIVINKILDKATVEKTDFEVERGSNKVALTRISSITYDDGKTIVKGVLPDAVRPANSGDITGYTLYIVGEIKSDTGKEMATGAVSKPVDDKFAPSFVSVANGVYGDASKKGFTLTFDEDIKFLNNSAGLGATDLVIKNGSKTLEAGIDYDVAAIDNKITVTLKGDDYADFTGTLKVSTKDTVKYITDEAGNALNKFENKEVKVQ</sequence>
<evidence type="ECO:0000313" key="4">
    <source>
        <dbReference type="EMBL" id="ABN53550.1"/>
    </source>
</evidence>
<evidence type="ECO:0000256" key="1">
    <source>
        <dbReference type="ARBA" id="ARBA00022729"/>
    </source>
</evidence>
<dbReference type="AlphaFoldDB" id="A3DHX1"/>
<gene>
    <name evidence="4" type="ordered locus">Cthe_2348</name>
</gene>
<dbReference type="RefSeq" id="WP_020457775.1">
    <property type="nucleotide sequence ID" value="NC_009012.1"/>
</dbReference>
<name>A3DHX1_ACET2</name>
<dbReference type="Proteomes" id="UP000002145">
    <property type="component" value="Chromosome"/>
</dbReference>
<evidence type="ECO:0000259" key="3">
    <source>
        <dbReference type="PROSITE" id="PS51272"/>
    </source>
</evidence>
<accession>A3DHX1</accession>
<dbReference type="KEGG" id="cth:Cthe_2348"/>
<dbReference type="Pfam" id="PF13205">
    <property type="entry name" value="Big_5"/>
    <property type="match status" value="1"/>
</dbReference>
<dbReference type="GeneID" id="35805938"/>
<keyword evidence="5" id="KW-1185">Reference proteome</keyword>